<proteinExistence type="predicted"/>
<feature type="non-terminal residue" evidence="1">
    <location>
        <position position="286"/>
    </location>
</feature>
<dbReference type="SUPFAM" id="SSF52266">
    <property type="entry name" value="SGNH hydrolase"/>
    <property type="match status" value="1"/>
</dbReference>
<sequence>MSNKNLNKKRLVHLQPKRIFCFGCSFTDYNWGTWANIIGYEFNDAKFYNFGKSGAGNQYIFNMVMQADAIYSFTHEDLVMVQWTNVSREDRYFPGEWSTPGNIYSQNFYNEHWMKKYFTEYGAIVRDLAFIKAAHSLLEHRAQWHFIQMNNLVVYADQWDSLVKIDNRPQEFQGKGRIDELKEMYSEIVGILKPSFYDVLFNNNWNQKFTADRKIVNKNFQDGHPSPLEHYDYLNIIFKHDWKPQTTTKVSNIQKRWIELMNNASHNKDKFSIYKQPKRWTDMVRY</sequence>
<reference evidence="1" key="1">
    <citation type="submission" date="2018-05" db="EMBL/GenBank/DDBJ databases">
        <authorList>
            <person name="Lanie J.A."/>
            <person name="Ng W.-L."/>
            <person name="Kazmierczak K.M."/>
            <person name="Andrzejewski T.M."/>
            <person name="Davidsen T.M."/>
            <person name="Wayne K.J."/>
            <person name="Tettelin H."/>
            <person name="Glass J.I."/>
            <person name="Rusch D."/>
            <person name="Podicherti R."/>
            <person name="Tsui H.-C.T."/>
            <person name="Winkler M.E."/>
        </authorList>
    </citation>
    <scope>NUCLEOTIDE SEQUENCE</scope>
</reference>
<organism evidence="1">
    <name type="scientific">marine metagenome</name>
    <dbReference type="NCBI Taxonomy" id="408172"/>
    <lineage>
        <taxon>unclassified sequences</taxon>
        <taxon>metagenomes</taxon>
        <taxon>ecological metagenomes</taxon>
    </lineage>
</organism>
<gene>
    <name evidence="1" type="ORF">METZ01_LOCUS72383</name>
</gene>
<dbReference type="EMBL" id="UINC01005166">
    <property type="protein sequence ID" value="SVA19529.1"/>
    <property type="molecule type" value="Genomic_DNA"/>
</dbReference>
<feature type="non-terminal residue" evidence="1">
    <location>
        <position position="1"/>
    </location>
</feature>
<dbReference type="AlphaFoldDB" id="A0A381TUL5"/>
<name>A0A381TUL5_9ZZZZ</name>
<accession>A0A381TUL5</accession>
<protein>
    <submittedName>
        <fullName evidence="1">Uncharacterized protein</fullName>
    </submittedName>
</protein>
<evidence type="ECO:0000313" key="1">
    <source>
        <dbReference type="EMBL" id="SVA19529.1"/>
    </source>
</evidence>